<organism evidence="1 2">
    <name type="scientific">Ensete ventricosum</name>
    <name type="common">Abyssinian banana</name>
    <name type="synonym">Musa ensete</name>
    <dbReference type="NCBI Taxonomy" id="4639"/>
    <lineage>
        <taxon>Eukaryota</taxon>
        <taxon>Viridiplantae</taxon>
        <taxon>Streptophyta</taxon>
        <taxon>Embryophyta</taxon>
        <taxon>Tracheophyta</taxon>
        <taxon>Spermatophyta</taxon>
        <taxon>Magnoliopsida</taxon>
        <taxon>Liliopsida</taxon>
        <taxon>Zingiberales</taxon>
        <taxon>Musaceae</taxon>
        <taxon>Ensete</taxon>
    </lineage>
</organism>
<accession>A0A426X7J9</accession>
<dbReference type="Proteomes" id="UP000287651">
    <property type="component" value="Unassembled WGS sequence"/>
</dbReference>
<dbReference type="AlphaFoldDB" id="A0A426X7J9"/>
<name>A0A426X7J9_ENSVE</name>
<gene>
    <name evidence="1" type="ORF">B296_00051840</name>
</gene>
<comment type="caution">
    <text evidence="1">The sequence shown here is derived from an EMBL/GenBank/DDBJ whole genome shotgun (WGS) entry which is preliminary data.</text>
</comment>
<evidence type="ECO:0000313" key="1">
    <source>
        <dbReference type="EMBL" id="RRT35447.1"/>
    </source>
</evidence>
<evidence type="ECO:0000313" key="2">
    <source>
        <dbReference type="Proteomes" id="UP000287651"/>
    </source>
</evidence>
<proteinExistence type="predicted"/>
<dbReference type="EMBL" id="AMZH03025047">
    <property type="protein sequence ID" value="RRT35447.1"/>
    <property type="molecule type" value="Genomic_DNA"/>
</dbReference>
<reference evidence="1 2" key="1">
    <citation type="journal article" date="2014" name="Agronomy (Basel)">
        <title>A Draft Genome Sequence for Ensete ventricosum, the Drought-Tolerant Tree Against Hunger.</title>
        <authorList>
            <person name="Harrison J."/>
            <person name="Moore K.A."/>
            <person name="Paszkiewicz K."/>
            <person name="Jones T."/>
            <person name="Grant M."/>
            <person name="Ambacheew D."/>
            <person name="Muzemil S."/>
            <person name="Studholme D.J."/>
        </authorList>
    </citation>
    <scope>NUCLEOTIDE SEQUENCE [LARGE SCALE GENOMIC DNA]</scope>
</reference>
<protein>
    <submittedName>
        <fullName evidence="1">Uncharacterized protein</fullName>
    </submittedName>
</protein>
<sequence>MGFNQFFVHHIRISKYWPFPMYQPMGSHTSLVSRKNAAVQSRVRSLVSIGFSCTISEF</sequence>